<dbReference type="GO" id="GO:0090522">
    <property type="term" value="P:vesicle tethering involved in exocytosis"/>
    <property type="evidence" value="ECO:0007669"/>
    <property type="project" value="UniProtKB-UniRule"/>
</dbReference>
<name>A0A2G2ZIY2_CAPAN</name>
<organism evidence="2 3">
    <name type="scientific">Capsicum annuum</name>
    <name type="common">Capsicum pepper</name>
    <dbReference type="NCBI Taxonomy" id="4072"/>
    <lineage>
        <taxon>Eukaryota</taxon>
        <taxon>Viridiplantae</taxon>
        <taxon>Streptophyta</taxon>
        <taxon>Embryophyta</taxon>
        <taxon>Tracheophyta</taxon>
        <taxon>Spermatophyta</taxon>
        <taxon>Magnoliopsida</taxon>
        <taxon>eudicotyledons</taxon>
        <taxon>Gunneridae</taxon>
        <taxon>Pentapetalae</taxon>
        <taxon>asterids</taxon>
        <taxon>lamiids</taxon>
        <taxon>Solanales</taxon>
        <taxon>Solanaceae</taxon>
        <taxon>Solanoideae</taxon>
        <taxon>Capsiceae</taxon>
        <taxon>Capsicum</taxon>
    </lineage>
</organism>
<evidence type="ECO:0000256" key="1">
    <source>
        <dbReference type="RuleBase" id="RU367079"/>
    </source>
</evidence>
<dbReference type="EMBL" id="AYRZ02000005">
    <property type="protein sequence ID" value="PHT81958.1"/>
    <property type="molecule type" value="Genomic_DNA"/>
</dbReference>
<evidence type="ECO:0000313" key="2">
    <source>
        <dbReference type="EMBL" id="PHT81958.1"/>
    </source>
</evidence>
<reference evidence="2 3" key="1">
    <citation type="journal article" date="2014" name="Nat. Genet.">
        <title>Genome sequence of the hot pepper provides insights into the evolution of pungency in Capsicum species.</title>
        <authorList>
            <person name="Kim S."/>
            <person name="Park M."/>
            <person name="Yeom S.I."/>
            <person name="Kim Y.M."/>
            <person name="Lee J.M."/>
            <person name="Lee H.A."/>
            <person name="Seo E."/>
            <person name="Choi J."/>
            <person name="Cheong K."/>
            <person name="Kim K.T."/>
            <person name="Jung K."/>
            <person name="Lee G.W."/>
            <person name="Oh S.K."/>
            <person name="Bae C."/>
            <person name="Kim S.B."/>
            <person name="Lee H.Y."/>
            <person name="Kim S.Y."/>
            <person name="Kim M.S."/>
            <person name="Kang B.C."/>
            <person name="Jo Y.D."/>
            <person name="Yang H.B."/>
            <person name="Jeong H.J."/>
            <person name="Kang W.H."/>
            <person name="Kwon J.K."/>
            <person name="Shin C."/>
            <person name="Lim J.Y."/>
            <person name="Park J.H."/>
            <person name="Huh J.H."/>
            <person name="Kim J.S."/>
            <person name="Kim B.D."/>
            <person name="Cohen O."/>
            <person name="Paran I."/>
            <person name="Suh M.C."/>
            <person name="Lee S.B."/>
            <person name="Kim Y.K."/>
            <person name="Shin Y."/>
            <person name="Noh S.J."/>
            <person name="Park J."/>
            <person name="Seo Y.S."/>
            <person name="Kwon S.Y."/>
            <person name="Kim H.A."/>
            <person name="Park J.M."/>
            <person name="Kim H.J."/>
            <person name="Choi S.B."/>
            <person name="Bosland P.W."/>
            <person name="Reeves G."/>
            <person name="Jo S.H."/>
            <person name="Lee B.W."/>
            <person name="Cho H.T."/>
            <person name="Choi H.S."/>
            <person name="Lee M.S."/>
            <person name="Yu Y."/>
            <person name="Do Choi Y."/>
            <person name="Park B.S."/>
            <person name="van Deynze A."/>
            <person name="Ashrafi H."/>
            <person name="Hill T."/>
            <person name="Kim W.T."/>
            <person name="Pai H.S."/>
            <person name="Ahn H.K."/>
            <person name="Yeam I."/>
            <person name="Giovannoni J.J."/>
            <person name="Rose J.K."/>
            <person name="Sorensen I."/>
            <person name="Lee S.J."/>
            <person name="Kim R.W."/>
            <person name="Choi I.Y."/>
            <person name="Choi B.S."/>
            <person name="Lim J.S."/>
            <person name="Lee Y.H."/>
            <person name="Choi D."/>
        </authorList>
    </citation>
    <scope>NUCLEOTIDE SEQUENCE [LARGE SCALE GENOMIC DNA]</scope>
    <source>
        <strain evidence="3">cv. CM334</strain>
    </source>
</reference>
<accession>A0A2G2ZIY2</accession>
<keyword evidence="3" id="KW-1185">Reference proteome</keyword>
<comment type="caution">
    <text evidence="2">The sequence shown here is derived from an EMBL/GenBank/DDBJ whole genome shotgun (WGS) entry which is preliminary data.</text>
</comment>
<dbReference type="AlphaFoldDB" id="A0A2G2ZIY2"/>
<comment type="function">
    <text evidence="1">Component of the exocyst complex involved in the docking of exocytic vesicles with fusion sites on the plasma membrane.</text>
</comment>
<sequence>MQVASILYCPEVCLVPARIEKLINENQFYAVVQLHVQSTLMLEWEVIQVVGTLQDVISQLAKLRRILFYNVLEDFHAYFYNKGEYSSTLFSICERKEEVQTTVVVPLSINNSQLPSQRTRLLKSDNKFGSFGVGDGFHRTISIGGNSLVEGHDENGEDTLSDCNPVSLRINVTNGSLKNVKILSYQVQA</sequence>
<keyword evidence="1" id="KW-0268">Exocytosis</keyword>
<evidence type="ECO:0000313" key="3">
    <source>
        <dbReference type="Proteomes" id="UP000222542"/>
    </source>
</evidence>
<keyword evidence="1" id="KW-0813">Transport</keyword>
<dbReference type="Proteomes" id="UP000222542">
    <property type="component" value="Unassembled WGS sequence"/>
</dbReference>
<keyword evidence="1" id="KW-0653">Protein transport</keyword>
<dbReference type="STRING" id="4072.A0A2G2ZIY2"/>
<dbReference type="GO" id="GO:0015031">
    <property type="term" value="P:protein transport"/>
    <property type="evidence" value="ECO:0007669"/>
    <property type="project" value="UniProtKB-KW"/>
</dbReference>
<dbReference type="PANTHER" id="PTHR14146">
    <property type="entry name" value="EXOCYST COMPLEX COMPONENT 4"/>
    <property type="match status" value="1"/>
</dbReference>
<dbReference type="GO" id="GO:0000145">
    <property type="term" value="C:exocyst"/>
    <property type="evidence" value="ECO:0007669"/>
    <property type="project" value="UniProtKB-UniRule"/>
</dbReference>
<gene>
    <name evidence="2" type="ORF">T459_14973</name>
</gene>
<comment type="similarity">
    <text evidence="1">Belongs to the SEC8 family.</text>
</comment>
<dbReference type="InterPro" id="IPR039682">
    <property type="entry name" value="Sec8/EXOC4"/>
</dbReference>
<dbReference type="GO" id="GO:0006612">
    <property type="term" value="P:protein targeting to membrane"/>
    <property type="evidence" value="ECO:0007669"/>
    <property type="project" value="UniProtKB-UniRule"/>
</dbReference>
<protein>
    <recommendedName>
        <fullName evidence="1">Exocyst complex component Sec8</fullName>
    </recommendedName>
</protein>
<dbReference type="Gramene" id="PHT81958">
    <property type="protein sequence ID" value="PHT81958"/>
    <property type="gene ID" value="T459_14973"/>
</dbReference>
<proteinExistence type="inferred from homology"/>
<dbReference type="PANTHER" id="PTHR14146:SF0">
    <property type="entry name" value="EXOCYST COMPLEX COMPONENT 4"/>
    <property type="match status" value="1"/>
</dbReference>
<reference evidence="2 3" key="2">
    <citation type="journal article" date="2017" name="Genome Biol.">
        <title>New reference genome sequences of hot pepper reveal the massive evolution of plant disease-resistance genes by retroduplication.</title>
        <authorList>
            <person name="Kim S."/>
            <person name="Park J."/>
            <person name="Yeom S.I."/>
            <person name="Kim Y.M."/>
            <person name="Seo E."/>
            <person name="Kim K.T."/>
            <person name="Kim M.S."/>
            <person name="Lee J.M."/>
            <person name="Cheong K."/>
            <person name="Shin H.S."/>
            <person name="Kim S.B."/>
            <person name="Han K."/>
            <person name="Lee J."/>
            <person name="Park M."/>
            <person name="Lee H.A."/>
            <person name="Lee H.Y."/>
            <person name="Lee Y."/>
            <person name="Oh S."/>
            <person name="Lee J.H."/>
            <person name="Choi E."/>
            <person name="Choi E."/>
            <person name="Lee S.E."/>
            <person name="Jeon J."/>
            <person name="Kim H."/>
            <person name="Choi G."/>
            <person name="Song H."/>
            <person name="Lee J."/>
            <person name="Lee S.C."/>
            <person name="Kwon J.K."/>
            <person name="Lee H.Y."/>
            <person name="Koo N."/>
            <person name="Hong Y."/>
            <person name="Kim R.W."/>
            <person name="Kang W.H."/>
            <person name="Huh J.H."/>
            <person name="Kang B.C."/>
            <person name="Yang T.J."/>
            <person name="Lee Y.H."/>
            <person name="Bennetzen J.L."/>
            <person name="Choi D."/>
        </authorList>
    </citation>
    <scope>NUCLEOTIDE SEQUENCE [LARGE SCALE GENOMIC DNA]</scope>
    <source>
        <strain evidence="3">cv. CM334</strain>
    </source>
</reference>